<keyword evidence="2" id="KW-0456">Lyase</keyword>
<gene>
    <name evidence="2" type="ORF">JCM19241_538</name>
</gene>
<evidence type="ECO:0000259" key="1">
    <source>
        <dbReference type="PROSITE" id="PS51819"/>
    </source>
</evidence>
<dbReference type="AlphaFoldDB" id="A0A0B8Q998"/>
<dbReference type="PROSITE" id="PS51819">
    <property type="entry name" value="VOC"/>
    <property type="match status" value="1"/>
</dbReference>
<dbReference type="EMBL" id="BBSC01000005">
    <property type="protein sequence ID" value="GAM76240.1"/>
    <property type="molecule type" value="Genomic_DNA"/>
</dbReference>
<evidence type="ECO:0000313" key="3">
    <source>
        <dbReference type="Proteomes" id="UP000031666"/>
    </source>
</evidence>
<dbReference type="Gene3D" id="3.10.180.10">
    <property type="entry name" value="2,3-Dihydroxybiphenyl 1,2-Dioxygenase, domain 1"/>
    <property type="match status" value="1"/>
</dbReference>
<organism evidence="2 3">
    <name type="scientific">Vibrio ishigakensis</name>
    <dbReference type="NCBI Taxonomy" id="1481914"/>
    <lineage>
        <taxon>Bacteria</taxon>
        <taxon>Pseudomonadati</taxon>
        <taxon>Pseudomonadota</taxon>
        <taxon>Gammaproteobacteria</taxon>
        <taxon>Vibrionales</taxon>
        <taxon>Vibrionaceae</taxon>
        <taxon>Vibrio</taxon>
    </lineage>
</organism>
<protein>
    <submittedName>
        <fullName evidence="2">Lactoylglutathione lyase</fullName>
    </submittedName>
</protein>
<dbReference type="GO" id="GO:0016829">
    <property type="term" value="F:lyase activity"/>
    <property type="evidence" value="ECO:0007669"/>
    <property type="project" value="UniProtKB-KW"/>
</dbReference>
<evidence type="ECO:0000313" key="2">
    <source>
        <dbReference type="EMBL" id="GAM76240.1"/>
    </source>
</evidence>
<comment type="caution">
    <text evidence="2">The sequence shown here is derived from an EMBL/GenBank/DDBJ whole genome shotgun (WGS) entry which is preliminary data.</text>
</comment>
<dbReference type="InterPro" id="IPR037523">
    <property type="entry name" value="VOC_core"/>
</dbReference>
<dbReference type="STRING" id="1481914.JCM19241_538"/>
<dbReference type="SUPFAM" id="SSF54593">
    <property type="entry name" value="Glyoxalase/Bleomycin resistance protein/Dihydroxybiphenyl dioxygenase"/>
    <property type="match status" value="1"/>
</dbReference>
<reference evidence="2 3" key="2">
    <citation type="submission" date="2015-01" db="EMBL/GenBank/DDBJ databases">
        <authorList>
            <consortium name="NBRP consortium"/>
            <person name="Sawabe T."/>
            <person name="Meirelles P."/>
            <person name="Feng G."/>
            <person name="Sayaka M."/>
            <person name="Hattori M."/>
            <person name="Ohkuma M."/>
        </authorList>
    </citation>
    <scope>NUCLEOTIDE SEQUENCE [LARGE SCALE GENOMIC DNA]</scope>
    <source>
        <strain evidence="3">JCM 19241</strain>
    </source>
</reference>
<dbReference type="Pfam" id="PF00903">
    <property type="entry name" value="Glyoxalase"/>
    <property type="match status" value="1"/>
</dbReference>
<dbReference type="Proteomes" id="UP000031666">
    <property type="component" value="Unassembled WGS sequence"/>
</dbReference>
<dbReference type="InterPro" id="IPR029068">
    <property type="entry name" value="Glyas_Bleomycin-R_OHBP_Dase"/>
</dbReference>
<proteinExistence type="predicted"/>
<dbReference type="InterPro" id="IPR004360">
    <property type="entry name" value="Glyas_Fos-R_dOase_dom"/>
</dbReference>
<sequence length="55" mass="6293">MRPLEILGLDHVVLRTTDLERMLLFYRDILGCPLERQLVEEGLTQLRAGNALSTL</sequence>
<name>A0A0B8Q998_9VIBR</name>
<accession>A0A0B8Q998</accession>
<feature type="domain" description="VOC" evidence="1">
    <location>
        <begin position="8"/>
        <end position="55"/>
    </location>
</feature>
<reference evidence="2 3" key="1">
    <citation type="submission" date="2015-01" db="EMBL/GenBank/DDBJ databases">
        <title>Vibrio sp. C94 JCM 19241 whole genome shotgun sequence.</title>
        <authorList>
            <person name="Sawabe T."/>
            <person name="Meirelles P."/>
            <person name="Feng G."/>
            <person name="Sayaka M."/>
            <person name="Hattori M."/>
            <person name="Ohkuma M."/>
        </authorList>
    </citation>
    <scope>NUCLEOTIDE SEQUENCE [LARGE SCALE GENOMIC DNA]</scope>
    <source>
        <strain evidence="3">JCM 19241</strain>
    </source>
</reference>